<dbReference type="EMBL" id="LBTH01000017">
    <property type="protein sequence ID" value="KKQ35708.1"/>
    <property type="molecule type" value="Genomic_DNA"/>
</dbReference>
<feature type="transmembrane region" description="Helical" evidence="1">
    <location>
        <begin position="332"/>
        <end position="353"/>
    </location>
</feature>
<organism evidence="3 4">
    <name type="scientific">candidate division WS6 bacterium GW2011_GWA2_37_6</name>
    <dbReference type="NCBI Taxonomy" id="1619087"/>
    <lineage>
        <taxon>Bacteria</taxon>
        <taxon>Candidatus Dojkabacteria</taxon>
    </lineage>
</organism>
<keyword evidence="3" id="KW-0808">Transferase</keyword>
<comment type="caution">
    <text evidence="3">The sequence shown here is derived from an EMBL/GenBank/DDBJ whole genome shotgun (WGS) entry which is preliminary data.</text>
</comment>
<dbReference type="SUPFAM" id="SSF53448">
    <property type="entry name" value="Nucleotide-diphospho-sugar transferases"/>
    <property type="match status" value="1"/>
</dbReference>
<reference evidence="3 4" key="1">
    <citation type="journal article" date="2015" name="Nature">
        <title>rRNA introns, odd ribosomes, and small enigmatic genomes across a large radiation of phyla.</title>
        <authorList>
            <person name="Brown C.T."/>
            <person name="Hug L.A."/>
            <person name="Thomas B.C."/>
            <person name="Sharon I."/>
            <person name="Castelle C.J."/>
            <person name="Singh A."/>
            <person name="Wilkins M.J."/>
            <person name="Williams K.H."/>
            <person name="Banfield J.F."/>
        </authorList>
    </citation>
    <scope>NUCLEOTIDE SEQUENCE [LARGE SCALE GENOMIC DNA]</scope>
</reference>
<proteinExistence type="predicted"/>
<dbReference type="GO" id="GO:0016740">
    <property type="term" value="F:transferase activity"/>
    <property type="evidence" value="ECO:0007669"/>
    <property type="project" value="UniProtKB-KW"/>
</dbReference>
<feature type="domain" description="Glycosyltransferase 2-like" evidence="2">
    <location>
        <begin position="99"/>
        <end position="220"/>
    </location>
</feature>
<accession>A0A0G0GXK9</accession>
<keyword evidence="1" id="KW-0812">Transmembrane</keyword>
<dbReference type="AlphaFoldDB" id="A0A0G0GXK9"/>
<evidence type="ECO:0000313" key="3">
    <source>
        <dbReference type="EMBL" id="KKQ35708.1"/>
    </source>
</evidence>
<dbReference type="PANTHER" id="PTHR10859">
    <property type="entry name" value="GLYCOSYL TRANSFERASE"/>
    <property type="match status" value="1"/>
</dbReference>
<dbReference type="InterPro" id="IPR029044">
    <property type="entry name" value="Nucleotide-diphossugar_trans"/>
</dbReference>
<feature type="domain" description="Glycosyltransferase 2-like" evidence="2">
    <location>
        <begin position="9"/>
        <end position="65"/>
    </location>
</feature>
<dbReference type="PATRIC" id="fig|1619087.5.peg.253"/>
<dbReference type="Proteomes" id="UP000034852">
    <property type="component" value="Unassembled WGS sequence"/>
</dbReference>
<sequence length="366" mass="42139">MLKNKTIAVVVPAYNEENQIQEVINSMPDFVDRIVIVNDKSKDKTASIVEEIIKKSPKSKFVFSGGQNVKRNRYNYADTVVVQMRKDEEKYYISHKIANKNPEKDRIILINNLENGGVGASIANGYKWCRDHKINCTAVMAGDGQMDPAELEGICMPVIENKVDYVKGNRLSHRSAFFVVPRIRFFGNSVLSLMTKIASGYWHVSDTQTGYTAISLQALEGIRLHRIYRSYGMPNDILVKLNIAFFSVAEVPIKPIYNVGEKSKMKIFKVIPRISLLLFFSFWKRLYVKYLLRDFHPLFLLYHMAFIILLINVPFLWQVIRSLAPGHFLPDQSLIIFVFLTISGFQALFFAMWMDMMDNERLQVKA</sequence>
<gene>
    <name evidence="3" type="ORF">US52_C0017G0005</name>
</gene>
<dbReference type="CDD" id="cd04179">
    <property type="entry name" value="DPM_DPG-synthase_like"/>
    <property type="match status" value="1"/>
</dbReference>
<keyword evidence="1" id="KW-1133">Transmembrane helix</keyword>
<evidence type="ECO:0000313" key="4">
    <source>
        <dbReference type="Proteomes" id="UP000034852"/>
    </source>
</evidence>
<dbReference type="Gene3D" id="3.90.550.10">
    <property type="entry name" value="Spore Coat Polysaccharide Biosynthesis Protein SpsA, Chain A"/>
    <property type="match status" value="1"/>
</dbReference>
<feature type="transmembrane region" description="Helical" evidence="1">
    <location>
        <begin position="299"/>
        <end position="320"/>
    </location>
</feature>
<dbReference type="GO" id="GO:0006487">
    <property type="term" value="P:protein N-linked glycosylation"/>
    <property type="evidence" value="ECO:0007669"/>
    <property type="project" value="TreeGrafter"/>
</dbReference>
<name>A0A0G0GXK9_9BACT</name>
<dbReference type="PANTHER" id="PTHR10859:SF105">
    <property type="entry name" value="DOLICHYL-PHOSPHATE BETA-D-MANNOSYLTRANSFERASE"/>
    <property type="match status" value="1"/>
</dbReference>
<dbReference type="InterPro" id="IPR001173">
    <property type="entry name" value="Glyco_trans_2-like"/>
</dbReference>
<protein>
    <submittedName>
        <fullName evidence="3">Glycosyl transferase family 2</fullName>
    </submittedName>
</protein>
<evidence type="ECO:0000259" key="2">
    <source>
        <dbReference type="Pfam" id="PF00535"/>
    </source>
</evidence>
<evidence type="ECO:0000256" key="1">
    <source>
        <dbReference type="SAM" id="Phobius"/>
    </source>
</evidence>
<keyword evidence="1" id="KW-0472">Membrane</keyword>
<dbReference type="Pfam" id="PF00535">
    <property type="entry name" value="Glycos_transf_2"/>
    <property type="match status" value="2"/>
</dbReference>